<evidence type="ECO:0000256" key="1">
    <source>
        <dbReference type="ARBA" id="ARBA00000448"/>
    </source>
</evidence>
<evidence type="ECO:0000256" key="6">
    <source>
        <dbReference type="ARBA" id="ARBA00023295"/>
    </source>
</evidence>
<accession>A0ABW4DP58</accession>
<dbReference type="PRINTS" id="PR00133">
    <property type="entry name" value="GLHYDRLASE3"/>
</dbReference>
<organism evidence="8 9">
    <name type="scientific">Lapidilactobacillus mulanensis</name>
    <dbReference type="NCBI Taxonomy" id="2485999"/>
    <lineage>
        <taxon>Bacteria</taxon>
        <taxon>Bacillati</taxon>
        <taxon>Bacillota</taxon>
        <taxon>Bacilli</taxon>
        <taxon>Lactobacillales</taxon>
        <taxon>Lactobacillaceae</taxon>
        <taxon>Lapidilactobacillus</taxon>
    </lineage>
</organism>
<dbReference type="PANTHER" id="PTHR30620:SF16">
    <property type="entry name" value="LYSOSOMAL BETA GLUCOSIDASE"/>
    <property type="match status" value="1"/>
</dbReference>
<dbReference type="Gene3D" id="3.20.20.300">
    <property type="entry name" value="Glycoside hydrolase, family 3, N-terminal domain"/>
    <property type="match status" value="1"/>
</dbReference>
<dbReference type="EC" id="3.2.1.21" evidence="3"/>
<dbReference type="InterPro" id="IPR051915">
    <property type="entry name" value="Cellulose_Degrad_GH3"/>
</dbReference>
<proteinExistence type="inferred from homology"/>
<evidence type="ECO:0000313" key="8">
    <source>
        <dbReference type="EMBL" id="MFD1465586.1"/>
    </source>
</evidence>
<reference evidence="9" key="1">
    <citation type="journal article" date="2019" name="Int. J. Syst. Evol. Microbiol.">
        <title>The Global Catalogue of Microorganisms (GCM) 10K type strain sequencing project: providing services to taxonomists for standard genome sequencing and annotation.</title>
        <authorList>
            <consortium name="The Broad Institute Genomics Platform"/>
            <consortium name="The Broad Institute Genome Sequencing Center for Infectious Disease"/>
            <person name="Wu L."/>
            <person name="Ma J."/>
        </authorList>
    </citation>
    <scope>NUCLEOTIDE SEQUENCE [LARGE SCALE GENOMIC DNA]</scope>
    <source>
        <strain evidence="9">CCM 8951</strain>
    </source>
</reference>
<comment type="catalytic activity">
    <reaction evidence="1">
        <text>Hydrolysis of terminal, non-reducing beta-D-glucosyl residues with release of beta-D-glucose.</text>
        <dbReference type="EC" id="3.2.1.21"/>
    </reaction>
</comment>
<evidence type="ECO:0000256" key="2">
    <source>
        <dbReference type="ARBA" id="ARBA00005336"/>
    </source>
</evidence>
<comment type="caution">
    <text evidence="8">The sequence shown here is derived from an EMBL/GenBank/DDBJ whole genome shotgun (WGS) entry which is preliminary data.</text>
</comment>
<keyword evidence="5 8" id="KW-0378">Hydrolase</keyword>
<dbReference type="Proteomes" id="UP001597244">
    <property type="component" value="Unassembled WGS sequence"/>
</dbReference>
<evidence type="ECO:0000256" key="4">
    <source>
        <dbReference type="ARBA" id="ARBA00022729"/>
    </source>
</evidence>
<keyword evidence="6 8" id="KW-0326">Glycosidase</keyword>
<dbReference type="EMBL" id="JBHTOF010000051">
    <property type="protein sequence ID" value="MFD1465586.1"/>
    <property type="molecule type" value="Genomic_DNA"/>
</dbReference>
<dbReference type="GO" id="GO:0016798">
    <property type="term" value="F:hydrolase activity, acting on glycosyl bonds"/>
    <property type="evidence" value="ECO:0007669"/>
    <property type="project" value="UniProtKB-KW"/>
</dbReference>
<evidence type="ECO:0000259" key="7">
    <source>
        <dbReference type="Pfam" id="PF00933"/>
    </source>
</evidence>
<keyword evidence="4" id="KW-0732">Signal</keyword>
<feature type="domain" description="Glycoside hydrolase family 3 N-terminal" evidence="7">
    <location>
        <begin position="121"/>
        <end position="368"/>
    </location>
</feature>
<dbReference type="Pfam" id="PF00933">
    <property type="entry name" value="Glyco_hydro_3"/>
    <property type="match status" value="1"/>
</dbReference>
<dbReference type="RefSeq" id="WP_379894774.1">
    <property type="nucleotide sequence ID" value="NZ_JBHTOF010000051.1"/>
</dbReference>
<dbReference type="PANTHER" id="PTHR30620">
    <property type="entry name" value="PERIPLASMIC BETA-GLUCOSIDASE-RELATED"/>
    <property type="match status" value="1"/>
</dbReference>
<evidence type="ECO:0000313" key="9">
    <source>
        <dbReference type="Proteomes" id="UP001597244"/>
    </source>
</evidence>
<evidence type="ECO:0000256" key="5">
    <source>
        <dbReference type="ARBA" id="ARBA00022801"/>
    </source>
</evidence>
<sequence length="490" mass="54907">MVLKKVSNDKGPQLVYSNNSGVNILEIGGLKFKDHNRSGKLEDFEDWRLKPAQRAQDLAKRLSIRDIAGLMLFTSHLALPSVGDRGQLYDGEEFDATKHSPSDLSDIQKKYFLKNRIKHTLVAKVQSPRVAAEWNNRVQELSESMPWAIPVVNSSDPRHGYKANAEFNEGSGGQISQWPESIGMGATFDPSLVKKFGEVASKEYRAMGLTMVLGPQVDLATEPRWMRFNGTFGESAKLTSDLGTAFVEGFQDSNQTGEWGVNSVITMAKHWPGGGVIEGGRDAHFGYGKYGVYPKNNQSYQLKSFEAAIDQKSTDVQRTAGIMPYYSISYNFDSKHENVGNSYSRYLITDLLREHYGYDEVVSTDWCITADEPTNVLDILSGDQCWGVEDNYSIGERHLRLLMAGVDQFGGNKDPEPVIWAYDEMCKLMGKPWAEKRFRLSARRILTNMFRLGLFENPYVDIEKANQIVGSKEFSHAGVDAQTKSVVMVN</sequence>
<name>A0ABW4DP58_9LACO</name>
<dbReference type="InterPro" id="IPR001764">
    <property type="entry name" value="Glyco_hydro_3_N"/>
</dbReference>
<comment type="similarity">
    <text evidence="2">Belongs to the glycosyl hydrolase 3 family.</text>
</comment>
<dbReference type="InterPro" id="IPR036962">
    <property type="entry name" value="Glyco_hydro_3_N_sf"/>
</dbReference>
<keyword evidence="9" id="KW-1185">Reference proteome</keyword>
<evidence type="ECO:0000256" key="3">
    <source>
        <dbReference type="ARBA" id="ARBA00012744"/>
    </source>
</evidence>
<dbReference type="InterPro" id="IPR017853">
    <property type="entry name" value="GH"/>
</dbReference>
<dbReference type="SUPFAM" id="SSF51445">
    <property type="entry name" value="(Trans)glycosidases"/>
    <property type="match status" value="1"/>
</dbReference>
<protein>
    <recommendedName>
        <fullName evidence="3">beta-glucosidase</fullName>
        <ecNumber evidence="3">3.2.1.21</ecNumber>
    </recommendedName>
</protein>
<gene>
    <name evidence="8" type="ORF">ACFQ4L_05760</name>
</gene>